<dbReference type="GO" id="GO:0016301">
    <property type="term" value="F:kinase activity"/>
    <property type="evidence" value="ECO:0007669"/>
    <property type="project" value="UniProtKB-KW"/>
</dbReference>
<evidence type="ECO:0000256" key="4">
    <source>
        <dbReference type="RuleBase" id="RU003704"/>
    </source>
</evidence>
<reference evidence="6" key="1">
    <citation type="submission" date="2019-02" db="EMBL/GenBank/DDBJ databases">
        <authorList>
            <person name="Gruber-Vodicka R. H."/>
            <person name="Seah K. B. B."/>
        </authorList>
    </citation>
    <scope>NUCLEOTIDE SEQUENCE</scope>
    <source>
        <strain evidence="6">BECK_M7</strain>
    </source>
</reference>
<dbReference type="PANTHER" id="PTHR10584">
    <property type="entry name" value="SUGAR KINASE"/>
    <property type="match status" value="1"/>
</dbReference>
<dbReference type="InterPro" id="IPR002139">
    <property type="entry name" value="Ribo/fructo_kinase"/>
</dbReference>
<dbReference type="InterPro" id="IPR011611">
    <property type="entry name" value="PfkB_dom"/>
</dbReference>
<dbReference type="PANTHER" id="PTHR10584:SF166">
    <property type="entry name" value="RIBOKINASE"/>
    <property type="match status" value="1"/>
</dbReference>
<dbReference type="GO" id="GO:0006796">
    <property type="term" value="P:phosphate-containing compound metabolic process"/>
    <property type="evidence" value="ECO:0007669"/>
    <property type="project" value="UniProtKB-ARBA"/>
</dbReference>
<gene>
    <name evidence="6" type="ORF">BECKLFY1418B_GA0070995_10455</name>
</gene>
<dbReference type="PROSITE" id="PS00584">
    <property type="entry name" value="PFKB_KINASES_2"/>
    <property type="match status" value="1"/>
</dbReference>
<evidence type="ECO:0000256" key="2">
    <source>
        <dbReference type="ARBA" id="ARBA00022679"/>
    </source>
</evidence>
<organism evidence="6">
    <name type="scientific">Candidatus Kentrum sp. LFY</name>
    <dbReference type="NCBI Taxonomy" id="2126342"/>
    <lineage>
        <taxon>Bacteria</taxon>
        <taxon>Pseudomonadati</taxon>
        <taxon>Pseudomonadota</taxon>
        <taxon>Gammaproteobacteria</taxon>
        <taxon>Candidatus Kentrum</taxon>
    </lineage>
</organism>
<protein>
    <submittedName>
        <fullName evidence="6">Sugar or nucleoside kinase, ribokinase family</fullName>
    </submittedName>
</protein>
<feature type="domain" description="Carbohydrate kinase PfkB" evidence="5">
    <location>
        <begin position="8"/>
        <end position="131"/>
    </location>
</feature>
<dbReference type="Gene3D" id="3.40.1190.20">
    <property type="match status" value="1"/>
</dbReference>
<proteinExistence type="inferred from homology"/>
<dbReference type="EMBL" id="CAADFF010000045">
    <property type="protein sequence ID" value="VFJ93355.1"/>
    <property type="molecule type" value="Genomic_DNA"/>
</dbReference>
<evidence type="ECO:0000259" key="5">
    <source>
        <dbReference type="Pfam" id="PF00294"/>
    </source>
</evidence>
<comment type="similarity">
    <text evidence="1 4">Belongs to the carbohydrate kinase PfkB family.</text>
</comment>
<dbReference type="InterPro" id="IPR002173">
    <property type="entry name" value="Carboh/pur_kinase_PfkB_CS"/>
</dbReference>
<keyword evidence="3 4" id="KW-0418">Kinase</keyword>
<dbReference type="Pfam" id="PF00294">
    <property type="entry name" value="PfkB"/>
    <property type="match status" value="2"/>
</dbReference>
<evidence type="ECO:0000256" key="3">
    <source>
        <dbReference type="ARBA" id="ARBA00022777"/>
    </source>
</evidence>
<dbReference type="AlphaFoldDB" id="A0A450ULE3"/>
<keyword evidence="2 4" id="KW-0808">Transferase</keyword>
<dbReference type="PRINTS" id="PR00990">
    <property type="entry name" value="RIBOKINASE"/>
</dbReference>
<evidence type="ECO:0000256" key="1">
    <source>
        <dbReference type="ARBA" id="ARBA00010688"/>
    </source>
</evidence>
<sequence length="299" mass="31475">MGEDPLTILIIGSVAWDEVIYLPEPLRAGSHNAGRQMETRIGGGAANTAMALAMMPSIQSGENIATKPIVVSAVGKDTHGTRLVDSLRGFGIDVNHIHCQGEQTTRSLVLLDKAGERTVVNLTRAALPLPRNLAHIPADCCYVRSADPALTKVLEERVRHGLVIAHIPPTTDAFRPAQVLVGSASDLDDNFLGNPFEVGQRIAGNALEWVVITSGPAGAIAYGKGALLKRIAPRVLVKDTTGAGDVFAAGLAFALGRGENMPSALETAVRWGSASVGYHGTIPQRDCFSGETILESSSM</sequence>
<name>A0A450ULE3_9GAMM</name>
<feature type="domain" description="Carbohydrate kinase PfkB" evidence="5">
    <location>
        <begin position="207"/>
        <end position="283"/>
    </location>
</feature>
<accession>A0A450ULE3</accession>
<dbReference type="SUPFAM" id="SSF53613">
    <property type="entry name" value="Ribokinase-like"/>
    <property type="match status" value="1"/>
</dbReference>
<evidence type="ECO:0000313" key="6">
    <source>
        <dbReference type="EMBL" id="VFJ93355.1"/>
    </source>
</evidence>
<dbReference type="InterPro" id="IPR029056">
    <property type="entry name" value="Ribokinase-like"/>
</dbReference>